<dbReference type="GO" id="GO:0006259">
    <property type="term" value="P:DNA metabolic process"/>
    <property type="evidence" value="ECO:0007669"/>
    <property type="project" value="UniProtKB-ARBA"/>
</dbReference>
<dbReference type="NCBIfam" id="NF006602">
    <property type="entry name" value="PRK09146.1"/>
    <property type="match status" value="1"/>
</dbReference>
<dbReference type="InterPro" id="IPR012337">
    <property type="entry name" value="RNaseH-like_sf"/>
</dbReference>
<dbReference type="CDD" id="cd06127">
    <property type="entry name" value="DEDDh"/>
    <property type="match status" value="1"/>
</dbReference>
<dbReference type="Pfam" id="PF00929">
    <property type="entry name" value="RNase_T"/>
    <property type="match status" value="1"/>
</dbReference>
<dbReference type="GO" id="GO:0005829">
    <property type="term" value="C:cytosol"/>
    <property type="evidence" value="ECO:0007669"/>
    <property type="project" value="TreeGrafter"/>
</dbReference>
<gene>
    <name evidence="5" type="ORF">DEM34_07500</name>
</gene>
<evidence type="ECO:0000256" key="2">
    <source>
        <dbReference type="ARBA" id="ARBA00022801"/>
    </source>
</evidence>
<evidence type="ECO:0000313" key="5">
    <source>
        <dbReference type="EMBL" id="PWG63714.1"/>
    </source>
</evidence>
<feature type="domain" description="Exonuclease" evidence="4">
    <location>
        <begin position="50"/>
        <end position="231"/>
    </location>
</feature>
<sequence>MSSLHRGRPETTHQWPDYFRRRAENTRSDVLRAYYATPLPAPETPIAEAPMVAMDMETTGLDPDQHAIVSIGLVPFTLDRIRLAERRHWVVHPPRALEDLSVTFHHITHSDIENAPDLGEILPELLATMAGRVPVVHYHRIERRFLNAAVVARLGEDLFFPLIDTMVLEAKRHRLSWRARLRQRLGHDPLSIRLGDSRERYHLPAYQAHSALVDAIATAELLQAQIRHRLGPETPLGELWC</sequence>
<dbReference type="SUPFAM" id="SSF53098">
    <property type="entry name" value="Ribonuclease H-like"/>
    <property type="match status" value="1"/>
</dbReference>
<proteinExistence type="predicted"/>
<dbReference type="OrthoDB" id="5497329at2"/>
<dbReference type="GO" id="GO:0008408">
    <property type="term" value="F:3'-5' exonuclease activity"/>
    <property type="evidence" value="ECO:0007669"/>
    <property type="project" value="TreeGrafter"/>
</dbReference>
<keyword evidence="2" id="KW-0378">Hydrolase</keyword>
<evidence type="ECO:0000256" key="1">
    <source>
        <dbReference type="ARBA" id="ARBA00022722"/>
    </source>
</evidence>
<protein>
    <submittedName>
        <fullName evidence="5">DNA polymerase III subunit epsilon</fullName>
    </submittedName>
</protein>
<dbReference type="Proteomes" id="UP000245474">
    <property type="component" value="Unassembled WGS sequence"/>
</dbReference>
<evidence type="ECO:0000256" key="3">
    <source>
        <dbReference type="ARBA" id="ARBA00022839"/>
    </source>
</evidence>
<dbReference type="PANTHER" id="PTHR30231">
    <property type="entry name" value="DNA POLYMERASE III SUBUNIT EPSILON"/>
    <property type="match status" value="1"/>
</dbReference>
<dbReference type="SMART" id="SM00479">
    <property type="entry name" value="EXOIII"/>
    <property type="match status" value="1"/>
</dbReference>
<keyword evidence="6" id="KW-1185">Reference proteome</keyword>
<accession>A0A2U2N408</accession>
<dbReference type="InterPro" id="IPR013520">
    <property type="entry name" value="Ribonucl_H"/>
</dbReference>
<name>A0A2U2N408_9GAMM</name>
<comment type="caution">
    <text evidence="5">The sequence shown here is derived from an EMBL/GenBank/DDBJ whole genome shotgun (WGS) entry which is preliminary data.</text>
</comment>
<dbReference type="InterPro" id="IPR036397">
    <property type="entry name" value="RNaseH_sf"/>
</dbReference>
<dbReference type="Gene3D" id="3.30.420.10">
    <property type="entry name" value="Ribonuclease H-like superfamily/Ribonuclease H"/>
    <property type="match status" value="1"/>
</dbReference>
<evidence type="ECO:0000259" key="4">
    <source>
        <dbReference type="SMART" id="SM00479"/>
    </source>
</evidence>
<reference evidence="5 6" key="1">
    <citation type="submission" date="2018-05" db="EMBL/GenBank/DDBJ databases">
        <title>Spiribacter halobius sp. nov., a moderately halophilic bacterium isolated from marine solar saltern.</title>
        <authorList>
            <person name="Zheng W.-S."/>
            <person name="Lu D.-C."/>
            <person name="Du Z.-J."/>
        </authorList>
    </citation>
    <scope>NUCLEOTIDE SEQUENCE [LARGE SCALE GENOMIC DNA]</scope>
    <source>
        <strain evidence="5 6">E85</strain>
    </source>
</reference>
<dbReference type="RefSeq" id="WP_109677830.1">
    <property type="nucleotide sequence ID" value="NZ_QFFI01000009.1"/>
</dbReference>
<keyword evidence="3" id="KW-0269">Exonuclease</keyword>
<dbReference type="PANTHER" id="PTHR30231:SF4">
    <property type="entry name" value="PROTEIN NEN2"/>
    <property type="match status" value="1"/>
</dbReference>
<organism evidence="5 6">
    <name type="scientific">Sediminicurvatus halobius</name>
    <dbReference type="NCBI Taxonomy" id="2182432"/>
    <lineage>
        <taxon>Bacteria</taxon>
        <taxon>Pseudomonadati</taxon>
        <taxon>Pseudomonadota</taxon>
        <taxon>Gammaproteobacteria</taxon>
        <taxon>Chromatiales</taxon>
        <taxon>Ectothiorhodospiraceae</taxon>
        <taxon>Sediminicurvatus</taxon>
    </lineage>
</organism>
<dbReference type="EMBL" id="QFFI01000009">
    <property type="protein sequence ID" value="PWG63714.1"/>
    <property type="molecule type" value="Genomic_DNA"/>
</dbReference>
<keyword evidence="1" id="KW-0540">Nuclease</keyword>
<evidence type="ECO:0000313" key="6">
    <source>
        <dbReference type="Proteomes" id="UP000245474"/>
    </source>
</evidence>
<dbReference type="GO" id="GO:0003676">
    <property type="term" value="F:nucleic acid binding"/>
    <property type="evidence" value="ECO:0007669"/>
    <property type="project" value="InterPro"/>
</dbReference>
<dbReference type="AlphaFoldDB" id="A0A2U2N408"/>